<comment type="caution">
    <text evidence="2">The sequence shown here is derived from an EMBL/GenBank/DDBJ whole genome shotgun (WGS) entry which is preliminary data.</text>
</comment>
<gene>
    <name evidence="2" type="ORF">CAMP_LOCUS16565</name>
</gene>
<dbReference type="EMBL" id="CANHGI010000006">
    <property type="protein sequence ID" value="CAI5453928.1"/>
    <property type="molecule type" value="Genomic_DNA"/>
</dbReference>
<proteinExistence type="inferred from homology"/>
<dbReference type="OrthoDB" id="5805760at2759"/>
<reference evidence="2" key="1">
    <citation type="submission" date="2022-11" db="EMBL/GenBank/DDBJ databases">
        <authorList>
            <person name="Kikuchi T."/>
        </authorList>
    </citation>
    <scope>NUCLEOTIDE SEQUENCE</scope>
    <source>
        <strain evidence="2">PS1010</strain>
    </source>
</reference>
<evidence type="ECO:0008006" key="4">
    <source>
        <dbReference type="Google" id="ProtNLM"/>
    </source>
</evidence>
<protein>
    <recommendedName>
        <fullName evidence="4">Glycine zipper domain-containing protein</fullName>
    </recommendedName>
</protein>
<keyword evidence="3" id="KW-1185">Reference proteome</keyword>
<evidence type="ECO:0000313" key="3">
    <source>
        <dbReference type="Proteomes" id="UP001152747"/>
    </source>
</evidence>
<dbReference type="InterPro" id="IPR033369">
    <property type="entry name" value="C19orf12"/>
</dbReference>
<name>A0A9P1J2Q4_9PELO</name>
<dbReference type="AlphaFoldDB" id="A0A9P1J2Q4"/>
<accession>A0A9P1J2Q4</accession>
<comment type="similarity">
    <text evidence="1">Belongs to the C19orf12 family.</text>
</comment>
<evidence type="ECO:0000313" key="2">
    <source>
        <dbReference type="EMBL" id="CAI5453928.1"/>
    </source>
</evidence>
<organism evidence="2 3">
    <name type="scientific">Caenorhabditis angaria</name>
    <dbReference type="NCBI Taxonomy" id="860376"/>
    <lineage>
        <taxon>Eukaryota</taxon>
        <taxon>Metazoa</taxon>
        <taxon>Ecdysozoa</taxon>
        <taxon>Nematoda</taxon>
        <taxon>Chromadorea</taxon>
        <taxon>Rhabditida</taxon>
        <taxon>Rhabditina</taxon>
        <taxon>Rhabditomorpha</taxon>
        <taxon>Rhabditoidea</taxon>
        <taxon>Rhabditidae</taxon>
        <taxon>Peloderinae</taxon>
        <taxon>Caenorhabditis</taxon>
    </lineage>
</organism>
<evidence type="ECO:0000256" key="1">
    <source>
        <dbReference type="ARBA" id="ARBA00029457"/>
    </source>
</evidence>
<dbReference type="PANTHER" id="PTHR31493">
    <property type="entry name" value="NAZO FAMILY MEMBER"/>
    <property type="match status" value="1"/>
</dbReference>
<dbReference type="PANTHER" id="PTHR31493:SF1">
    <property type="entry name" value="PROTEIN C19ORF12"/>
    <property type="match status" value="1"/>
</dbReference>
<sequence>MSQNYLFQVLSYAQKNHQLGNTLRGIGYQTGYAAAGAGIGGLTAGPFGALIGTIFGAVIGYRNSEDYGSLMNIVQGMRSDEQEKLAAEIRNLVGATTFNDFTTWFANLDHQRLLMDLLYAFIRQQSGSS</sequence>
<dbReference type="Proteomes" id="UP001152747">
    <property type="component" value="Unassembled WGS sequence"/>
</dbReference>